<dbReference type="InterPro" id="IPR013785">
    <property type="entry name" value="Aldolase_TIM"/>
</dbReference>
<dbReference type="EMBL" id="VUMG01000001">
    <property type="protein sequence ID" value="MSS44985.1"/>
    <property type="molecule type" value="Genomic_DNA"/>
</dbReference>
<evidence type="ECO:0000256" key="2">
    <source>
        <dbReference type="ARBA" id="ARBA00022723"/>
    </source>
</evidence>
<dbReference type="SFLD" id="SFLDS00029">
    <property type="entry name" value="Radical_SAM"/>
    <property type="match status" value="1"/>
</dbReference>
<dbReference type="SUPFAM" id="SSF102114">
    <property type="entry name" value="Radical SAM enzymes"/>
    <property type="match status" value="1"/>
</dbReference>
<dbReference type="CDD" id="cd01335">
    <property type="entry name" value="Radical_SAM"/>
    <property type="match status" value="1"/>
</dbReference>
<name>A0A7K0J4X4_9ACTN</name>
<evidence type="ECO:0000256" key="1">
    <source>
        <dbReference type="ARBA" id="ARBA00022691"/>
    </source>
</evidence>
<keyword evidence="2" id="KW-0479">Metal-binding</keyword>
<dbReference type="Proteomes" id="UP000466104">
    <property type="component" value="Unassembled WGS sequence"/>
</dbReference>
<keyword evidence="3" id="KW-0408">Iron</keyword>
<dbReference type="GO" id="GO:0003824">
    <property type="term" value="F:catalytic activity"/>
    <property type="evidence" value="ECO:0007669"/>
    <property type="project" value="InterPro"/>
</dbReference>
<comment type="caution">
    <text evidence="6">The sequence shown here is derived from an EMBL/GenBank/DDBJ whole genome shotgun (WGS) entry which is preliminary data.</text>
</comment>
<evidence type="ECO:0000256" key="4">
    <source>
        <dbReference type="ARBA" id="ARBA00023014"/>
    </source>
</evidence>
<evidence type="ECO:0000313" key="6">
    <source>
        <dbReference type="EMBL" id="MSS44985.1"/>
    </source>
</evidence>
<dbReference type="AlphaFoldDB" id="A0A7K0J4X4"/>
<dbReference type="SFLD" id="SFLDG01067">
    <property type="entry name" value="SPASM/twitch_domain_containing"/>
    <property type="match status" value="1"/>
</dbReference>
<dbReference type="SFLD" id="SFLDG01386">
    <property type="entry name" value="main_SPASM_domain-containing"/>
    <property type="match status" value="1"/>
</dbReference>
<organism evidence="6 7">
    <name type="scientific">Cutibacterium porci</name>
    <dbReference type="NCBI Taxonomy" id="2605781"/>
    <lineage>
        <taxon>Bacteria</taxon>
        <taxon>Bacillati</taxon>
        <taxon>Actinomycetota</taxon>
        <taxon>Actinomycetes</taxon>
        <taxon>Propionibacteriales</taxon>
        <taxon>Propionibacteriaceae</taxon>
        <taxon>Cutibacterium</taxon>
    </lineage>
</organism>
<dbReference type="PROSITE" id="PS51918">
    <property type="entry name" value="RADICAL_SAM"/>
    <property type="match status" value="1"/>
</dbReference>
<proteinExistence type="predicted"/>
<dbReference type="InterPro" id="IPR006638">
    <property type="entry name" value="Elp3/MiaA/NifB-like_rSAM"/>
</dbReference>
<keyword evidence="7" id="KW-1185">Reference proteome</keyword>
<dbReference type="InterPro" id="IPR050377">
    <property type="entry name" value="Radical_SAM_PqqE_MftC-like"/>
</dbReference>
<dbReference type="GO" id="GO:0046872">
    <property type="term" value="F:metal ion binding"/>
    <property type="evidence" value="ECO:0007669"/>
    <property type="project" value="UniProtKB-KW"/>
</dbReference>
<dbReference type="InterPro" id="IPR007197">
    <property type="entry name" value="rSAM"/>
</dbReference>
<keyword evidence="4" id="KW-0411">Iron-sulfur</keyword>
<sequence length="348" mass="38464">MGFLAYRSRCEFPNSLTATKCPPRCLADIGQGTDPMMNKRTISYAYLEVTRACNEACLYCYNDSGKALKGELSTEGWLTAIRNFTEQGGNSVMFTGGECLRRRDIDELVAGANEAGVTSIGMSTNGLLIHTKRAEACMPYLDEIDISLDGFREHHDRIRGVRSWDRTVEAIRTVKEIGIPVIHVNGCLTADWFDQLEDYLELLVSLGVTGVKLATIGAIGRAGEELELKNQTSQPRRVADQLAALARRYQGRINVSTSFSTVAQPITLERFGAVIDPCGKLYPQLGKLDDCWCIGSAVPVWGLNETALLRYETCMHGVEEDGVHRILQGEQVEWWALIRSAMEAAEAC</sequence>
<feature type="domain" description="Radical SAM core" evidence="5">
    <location>
        <begin position="39"/>
        <end position="252"/>
    </location>
</feature>
<dbReference type="Gene3D" id="3.20.20.70">
    <property type="entry name" value="Aldolase class I"/>
    <property type="match status" value="1"/>
</dbReference>
<dbReference type="PANTHER" id="PTHR11228">
    <property type="entry name" value="RADICAL SAM DOMAIN PROTEIN"/>
    <property type="match status" value="1"/>
</dbReference>
<dbReference type="SMART" id="SM00729">
    <property type="entry name" value="Elp3"/>
    <property type="match status" value="1"/>
</dbReference>
<evidence type="ECO:0000256" key="3">
    <source>
        <dbReference type="ARBA" id="ARBA00023004"/>
    </source>
</evidence>
<evidence type="ECO:0000259" key="5">
    <source>
        <dbReference type="PROSITE" id="PS51918"/>
    </source>
</evidence>
<dbReference type="InterPro" id="IPR058240">
    <property type="entry name" value="rSAM_sf"/>
</dbReference>
<dbReference type="Pfam" id="PF04055">
    <property type="entry name" value="Radical_SAM"/>
    <property type="match status" value="1"/>
</dbReference>
<reference evidence="6 7" key="1">
    <citation type="submission" date="2019-08" db="EMBL/GenBank/DDBJ databases">
        <title>In-depth cultivation of the pig gut microbiome towards novel bacterial diversity and tailored functional studies.</title>
        <authorList>
            <person name="Wylensek D."/>
            <person name="Hitch T.C.A."/>
            <person name="Clavel T."/>
        </authorList>
    </citation>
    <scope>NUCLEOTIDE SEQUENCE [LARGE SCALE GENOMIC DNA]</scope>
    <source>
        <strain evidence="6 7">WCA-380-WT-3A</strain>
    </source>
</reference>
<dbReference type="GO" id="GO:0051536">
    <property type="term" value="F:iron-sulfur cluster binding"/>
    <property type="evidence" value="ECO:0007669"/>
    <property type="project" value="UniProtKB-KW"/>
</dbReference>
<gene>
    <name evidence="6" type="ORF">FYJ43_02740</name>
</gene>
<protein>
    <submittedName>
        <fullName evidence="6">Radical SAM protein</fullName>
    </submittedName>
</protein>
<keyword evidence="1" id="KW-0949">S-adenosyl-L-methionine</keyword>
<accession>A0A7K0J4X4</accession>
<evidence type="ECO:0000313" key="7">
    <source>
        <dbReference type="Proteomes" id="UP000466104"/>
    </source>
</evidence>
<dbReference type="PANTHER" id="PTHR11228:SF7">
    <property type="entry name" value="PQQA PEPTIDE CYCLASE"/>
    <property type="match status" value="1"/>
</dbReference>